<proteinExistence type="predicted"/>
<evidence type="ECO:0000259" key="2">
    <source>
        <dbReference type="Pfam" id="PF12484"/>
    </source>
</evidence>
<feature type="region of interest" description="Disordered" evidence="1">
    <location>
        <begin position="77"/>
        <end position="162"/>
    </location>
</feature>
<gene>
    <name evidence="3" type="ORF">Mkiyose1413_55010</name>
</gene>
<dbReference type="Pfam" id="PF12484">
    <property type="entry name" value="PPE-SVP"/>
    <property type="match status" value="1"/>
</dbReference>
<sequence>MPGISAATDTASGSGLASGLGPGALGSFGSAGLSGAAGSAGVGRAAAVGALSVPQTWVAAAPAVSPAAATLPEISSGAAPAATGSDPPSLLGAPLAGTAERTGGNMGNTVGPDPPVHAPPDGGTTSDHRLTASAAPGFPLSRKSRGRLDPANRRTIQADVSVGTGKCVAESRERVGADESGRALWIYR</sequence>
<dbReference type="AlphaFoldDB" id="A0A9P3V110"/>
<evidence type="ECO:0000313" key="3">
    <source>
        <dbReference type="EMBL" id="GLD33618.1"/>
    </source>
</evidence>
<feature type="domain" description="PPE family C-terminal" evidence="2">
    <location>
        <begin position="39"/>
        <end position="116"/>
    </location>
</feature>
<dbReference type="EMBL" id="BRZI01000091">
    <property type="protein sequence ID" value="GLD33618.1"/>
    <property type="molecule type" value="Genomic_DNA"/>
</dbReference>
<keyword evidence="4" id="KW-1185">Reference proteome</keyword>
<organism evidence="3 4">
    <name type="scientific">Mycobacterium kiyosense</name>
    <dbReference type="NCBI Taxonomy" id="2871094"/>
    <lineage>
        <taxon>Bacteria</taxon>
        <taxon>Bacillati</taxon>
        <taxon>Actinomycetota</taxon>
        <taxon>Actinomycetes</taxon>
        <taxon>Mycobacteriales</taxon>
        <taxon>Mycobacteriaceae</taxon>
        <taxon>Mycobacterium</taxon>
    </lineage>
</organism>
<reference evidence="3" key="1">
    <citation type="submission" date="2022-08" db="EMBL/GenBank/DDBJ databases">
        <title>Mycobacterium kiyosense sp. nov., scotochromogenic slow-glowing species isolated from respiratory specimens.</title>
        <authorList>
            <person name="Fukano H."/>
            <person name="Kazumi Y."/>
            <person name="Sakagami N."/>
            <person name="Ato M."/>
            <person name="Mitarai S."/>
            <person name="Hoshino Y."/>
        </authorList>
    </citation>
    <scope>NUCLEOTIDE SEQUENCE</scope>
    <source>
        <strain evidence="3">1413</strain>
    </source>
</reference>
<dbReference type="InterPro" id="IPR022171">
    <property type="entry name" value="PPE_C"/>
</dbReference>
<name>A0A9P3V110_9MYCO</name>
<evidence type="ECO:0000256" key="1">
    <source>
        <dbReference type="SAM" id="MobiDB-lite"/>
    </source>
</evidence>
<accession>A0A9P3V110</accession>
<dbReference type="Proteomes" id="UP001064782">
    <property type="component" value="Unassembled WGS sequence"/>
</dbReference>
<comment type="caution">
    <text evidence="3">The sequence shown here is derived from an EMBL/GenBank/DDBJ whole genome shotgun (WGS) entry which is preliminary data.</text>
</comment>
<protein>
    <recommendedName>
        <fullName evidence="2">PPE family C-terminal domain-containing protein</fullName>
    </recommendedName>
</protein>
<evidence type="ECO:0000313" key="4">
    <source>
        <dbReference type="Proteomes" id="UP001064782"/>
    </source>
</evidence>